<feature type="compositionally biased region" description="Basic residues" evidence="1">
    <location>
        <begin position="1"/>
        <end position="11"/>
    </location>
</feature>
<organism evidence="2 3">
    <name type="scientific">Rotaria magnacalcarata</name>
    <dbReference type="NCBI Taxonomy" id="392030"/>
    <lineage>
        <taxon>Eukaryota</taxon>
        <taxon>Metazoa</taxon>
        <taxon>Spiralia</taxon>
        <taxon>Gnathifera</taxon>
        <taxon>Rotifera</taxon>
        <taxon>Eurotatoria</taxon>
        <taxon>Bdelloidea</taxon>
        <taxon>Philodinida</taxon>
        <taxon>Philodinidae</taxon>
        <taxon>Rotaria</taxon>
    </lineage>
</organism>
<dbReference type="Proteomes" id="UP000681967">
    <property type="component" value="Unassembled WGS sequence"/>
</dbReference>
<gene>
    <name evidence="2" type="ORF">BYL167_LOCUS16041</name>
</gene>
<reference evidence="2" key="1">
    <citation type="submission" date="2021-02" db="EMBL/GenBank/DDBJ databases">
        <authorList>
            <person name="Nowell W R."/>
        </authorList>
    </citation>
    <scope>NUCLEOTIDE SEQUENCE</scope>
</reference>
<evidence type="ECO:0000313" key="3">
    <source>
        <dbReference type="Proteomes" id="UP000681967"/>
    </source>
</evidence>
<protein>
    <submittedName>
        <fullName evidence="2">Uncharacterized protein</fullName>
    </submittedName>
</protein>
<evidence type="ECO:0000313" key="2">
    <source>
        <dbReference type="EMBL" id="CAF4043765.1"/>
    </source>
</evidence>
<evidence type="ECO:0000256" key="1">
    <source>
        <dbReference type="SAM" id="MobiDB-lite"/>
    </source>
</evidence>
<proteinExistence type="predicted"/>
<feature type="compositionally biased region" description="Polar residues" evidence="1">
    <location>
        <begin position="13"/>
        <end position="48"/>
    </location>
</feature>
<sequence length="490" mass="56358">MTTKGRNRLRPTGHSTVQQSQYAKIPPSNNSTGIQIRFGKNQSSSIVKPQSILKKQRENKPYDDHFNENVTDWQPPSDLEFLSMKQSYSPIGTPPRLRTYVKLESQYAKIPPSNNSTGIQIRFGKNQSSSIVKPQSILKKQRENKPYDDHFNENVTDWQPPSDLEFLSMKQSYSPIGTPPRLRTLITPPGLEPYRNTYSLRRLNSPLPTVDDWYGPPAGLDTWGIDPTDYRLNQNLHLIRRYPSPLTHFGLGNNSQKQKKSYIVVPRLSSFNTPPISRDGAGGTFTMPPVQDTPSYIPDSQYSYLERIRSHPSTKYQREVENMVTEITGQTVTNKLHNVPAMNDATNDIYRDIESEVVREIMRDAAYDIHNSQRGQVSQVQFNAIEKQAQNKLLDTIFLDQLIGKYIKQNGSVVDVDDLSRFLDATILDNLIYQYEDIQDNRSRTLDNYALRKFHLNSFMNMTMDLLLTELSASLIEDMKDLDEQERRIF</sequence>
<feature type="region of interest" description="Disordered" evidence="1">
    <location>
        <begin position="1"/>
        <end position="71"/>
    </location>
</feature>
<name>A0A8S2P9R9_9BILA</name>
<accession>A0A8S2P9R9</accession>
<feature type="compositionally biased region" description="Basic and acidic residues" evidence="1">
    <location>
        <begin position="55"/>
        <end position="67"/>
    </location>
</feature>
<dbReference type="AlphaFoldDB" id="A0A8S2P9R9"/>
<dbReference type="EMBL" id="CAJOBH010006053">
    <property type="protein sequence ID" value="CAF4043765.1"/>
    <property type="molecule type" value="Genomic_DNA"/>
</dbReference>
<comment type="caution">
    <text evidence="2">The sequence shown here is derived from an EMBL/GenBank/DDBJ whole genome shotgun (WGS) entry which is preliminary data.</text>
</comment>